<protein>
    <submittedName>
        <fullName evidence="1">Uncharacterized protein</fullName>
    </submittedName>
</protein>
<accession>A0ABN8NYC3</accession>
<comment type="caution">
    <text evidence="1">The sequence shown here is derived from an EMBL/GenBank/DDBJ whole genome shotgun (WGS) entry which is preliminary data.</text>
</comment>
<keyword evidence="2" id="KW-1185">Reference proteome</keyword>
<reference evidence="1 2" key="1">
    <citation type="submission" date="2022-05" db="EMBL/GenBank/DDBJ databases">
        <authorList>
            <consortium name="Genoscope - CEA"/>
            <person name="William W."/>
        </authorList>
    </citation>
    <scope>NUCLEOTIDE SEQUENCE [LARGE SCALE GENOMIC DNA]</scope>
</reference>
<dbReference type="Proteomes" id="UP001159405">
    <property type="component" value="Unassembled WGS sequence"/>
</dbReference>
<dbReference type="EMBL" id="CALNXK010000043">
    <property type="protein sequence ID" value="CAH3126933.1"/>
    <property type="molecule type" value="Genomic_DNA"/>
</dbReference>
<evidence type="ECO:0000313" key="1">
    <source>
        <dbReference type="EMBL" id="CAH3126933.1"/>
    </source>
</evidence>
<sequence length="103" mass="12552">MLVKHNPWQQLQESLNRRPRRRLNDMVVSQYCNWTIQIDDNPDRNPRFLSKAVCQDCKWYCQAVEYEHRVLLKDCPDYKTHRANMVLWKWETVKLPVAFVYSP</sequence>
<name>A0ABN8NYC3_9CNID</name>
<gene>
    <name evidence="1" type="ORF">PLOB_00032712</name>
</gene>
<proteinExistence type="predicted"/>
<evidence type="ECO:0000313" key="2">
    <source>
        <dbReference type="Proteomes" id="UP001159405"/>
    </source>
</evidence>
<organism evidence="1 2">
    <name type="scientific">Porites lobata</name>
    <dbReference type="NCBI Taxonomy" id="104759"/>
    <lineage>
        <taxon>Eukaryota</taxon>
        <taxon>Metazoa</taxon>
        <taxon>Cnidaria</taxon>
        <taxon>Anthozoa</taxon>
        <taxon>Hexacorallia</taxon>
        <taxon>Scleractinia</taxon>
        <taxon>Fungiina</taxon>
        <taxon>Poritidae</taxon>
        <taxon>Porites</taxon>
    </lineage>
</organism>